<comment type="caution">
    <text evidence="10">The sequence shown here is derived from an EMBL/GenBank/DDBJ whole genome shotgun (WGS) entry which is preliminary data.</text>
</comment>
<keyword evidence="7" id="KW-0998">Cell outer membrane</keyword>
<dbReference type="InterPro" id="IPR036942">
    <property type="entry name" value="Beta-barrel_TonB_sf"/>
</dbReference>
<proteinExistence type="predicted"/>
<evidence type="ECO:0000256" key="5">
    <source>
        <dbReference type="ARBA" id="ARBA00022729"/>
    </source>
</evidence>
<keyword evidence="3" id="KW-1134">Transmembrane beta strand</keyword>
<dbReference type="GO" id="GO:0015344">
    <property type="term" value="F:siderophore uptake transmembrane transporter activity"/>
    <property type="evidence" value="ECO:0007669"/>
    <property type="project" value="TreeGrafter"/>
</dbReference>
<keyword evidence="2" id="KW-0813">Transport</keyword>
<dbReference type="AlphaFoldDB" id="A0A917M3X7"/>
<feature type="signal peptide" evidence="8">
    <location>
        <begin position="1"/>
        <end position="25"/>
    </location>
</feature>
<dbReference type="PANTHER" id="PTHR30069:SF29">
    <property type="entry name" value="HEMOGLOBIN AND HEMOGLOBIN-HAPTOGLOBIN-BINDING PROTEIN 1-RELATED"/>
    <property type="match status" value="1"/>
</dbReference>
<name>A0A917M3X7_9BACT</name>
<evidence type="ECO:0000313" key="10">
    <source>
        <dbReference type="EMBL" id="GGG75770.1"/>
    </source>
</evidence>
<sequence length="1194" mass="128761">MRRRCLKMWWVALTMFSVLSLSLVAQHTSAGVNGTVTDAAGLVLPNTDVVLTNVDTNVAAHAKTNHSGYFAFVNINPGQYTMTITKQGFKTVVLPPFQLLVDQTFTANQKMDVGTVSETVTVDASAEGAMLQRSSSELGNVIEAKEIQNLPLNGRNFTQLMILSPGVTPISTAQGSGISTTDAGISAIPGTAFFKPSFFGQQNRETFYLMDGIVNTDLRGAIYGFLPIIDAMQEFKMQSHMDSAEFGVVTGGVINMLSRSGTNQFHGSIWEFDRNNLFDARNSFSDFCSVGRCAPGTPTTTPAPPGHYVQNEFGAAVGGPIFKDKLFFFGAYEGWRYSKPVLSQALVPTEQELGGDFSSTAYSYYQNPIFNPYSTTCSGGKCTVQRFQCDASGNPIAPNPNGIQTGGTPCLKVPTSLLNPTMQAYMKAYYLAPNAASSEPSGYNFVESRPNIDNNNSYQLRLDFHKSDKNFGFGRISQMWVYDTSPVAGTVSSNVSHYHAYNFGGGYTHVFGPNLIMDVRGGAMLKPYQFSQAAAPGGYSAAEQAGFSNLAQYGGMYINLAGPYSTSNAGHEGTLYRGNPVINGGGSITWIKASHTLKAGVDYMYQNRLQRNLYQQFTFSDSTTSNINASKTGNSLASALLGLPATFTAQNPDFSEDYFSMSLWSGYIQDSWRASSKLTINAGIRYDYIPAIHMLNDRLANALDIPNQRYIIQKQVAACTSTFSNPCIPGGLDSVPHNANIVFANGEQQAGAAIKDNIGPRLGFAYQAHDKTVVNGGVGILYDTITARSQWVQNNIEGPTWPWTTGISAQQVNFSQNGVWQGGAGNPLTQITSLEGNFPNPVIAATPWLSTGGGYVSAPNFKDQRAVEYNLQVQQQVGANSVFTLGYAGSKSTRLDFTGFANAASHASPAGTPLTTIDTYKYMPWMAPGWHYSTDTGYANYNALLAQFQKRMSRSLNTIISYTWSKNLDNSSGWFNAENGTGGGSVVQSFFTPRNAYGVSSYDTRHFFTWSTVYGLPFGKGQQWAQSGWLSYLLGGITANYVFQARSGQPYNLGVGGDPANISGDNGSVTGYSRPNVVGNPMQGSCGATPIGKRGASGVCEFNPSAFAIPSGSYGNMGKMIYRLPNYNNLDFSLVKVTPLYEGFNLELRAESFNTYNVVIPGGPGTTIGNSSAGLATTLGNTPRELQFGAKITF</sequence>
<evidence type="ECO:0000256" key="2">
    <source>
        <dbReference type="ARBA" id="ARBA00022448"/>
    </source>
</evidence>
<dbReference type="InterPro" id="IPR008969">
    <property type="entry name" value="CarboxyPept-like_regulatory"/>
</dbReference>
<dbReference type="EMBL" id="BMGT01000002">
    <property type="protein sequence ID" value="GGG75770.1"/>
    <property type="molecule type" value="Genomic_DNA"/>
</dbReference>
<evidence type="ECO:0000256" key="1">
    <source>
        <dbReference type="ARBA" id="ARBA00004571"/>
    </source>
</evidence>
<evidence type="ECO:0000256" key="3">
    <source>
        <dbReference type="ARBA" id="ARBA00022452"/>
    </source>
</evidence>
<dbReference type="Gene3D" id="2.40.170.20">
    <property type="entry name" value="TonB-dependent receptor, beta-barrel domain"/>
    <property type="match status" value="1"/>
</dbReference>
<dbReference type="InterPro" id="IPR039426">
    <property type="entry name" value="TonB-dep_rcpt-like"/>
</dbReference>
<dbReference type="GO" id="GO:0009279">
    <property type="term" value="C:cell outer membrane"/>
    <property type="evidence" value="ECO:0007669"/>
    <property type="project" value="UniProtKB-SubCell"/>
</dbReference>
<reference evidence="10" key="1">
    <citation type="journal article" date="2014" name="Int. J. Syst. Evol. Microbiol.">
        <title>Complete genome sequence of Corynebacterium casei LMG S-19264T (=DSM 44701T), isolated from a smear-ripened cheese.</title>
        <authorList>
            <consortium name="US DOE Joint Genome Institute (JGI-PGF)"/>
            <person name="Walter F."/>
            <person name="Albersmeier A."/>
            <person name="Kalinowski J."/>
            <person name="Ruckert C."/>
        </authorList>
    </citation>
    <scope>NUCLEOTIDE SEQUENCE</scope>
    <source>
        <strain evidence="10">CGMCC 1.12997</strain>
    </source>
</reference>
<dbReference type="SUPFAM" id="SSF56935">
    <property type="entry name" value="Porins"/>
    <property type="match status" value="1"/>
</dbReference>
<comment type="subcellular location">
    <subcellularLocation>
        <location evidence="1">Cell outer membrane</location>
        <topology evidence="1">Multi-pass membrane protein</topology>
    </subcellularLocation>
</comment>
<accession>A0A917M3X7</accession>
<dbReference type="Pfam" id="PF25183">
    <property type="entry name" value="OMP_b-brl_4"/>
    <property type="match status" value="1"/>
</dbReference>
<evidence type="ECO:0000256" key="4">
    <source>
        <dbReference type="ARBA" id="ARBA00022692"/>
    </source>
</evidence>
<keyword evidence="11" id="KW-1185">Reference proteome</keyword>
<gene>
    <name evidence="10" type="ORF">GCM10011585_18280</name>
</gene>
<evidence type="ECO:0000259" key="9">
    <source>
        <dbReference type="Pfam" id="PF25183"/>
    </source>
</evidence>
<organism evidence="10 11">
    <name type="scientific">Edaphobacter dinghuensis</name>
    <dbReference type="NCBI Taxonomy" id="1560005"/>
    <lineage>
        <taxon>Bacteria</taxon>
        <taxon>Pseudomonadati</taxon>
        <taxon>Acidobacteriota</taxon>
        <taxon>Terriglobia</taxon>
        <taxon>Terriglobales</taxon>
        <taxon>Acidobacteriaceae</taxon>
        <taxon>Edaphobacter</taxon>
    </lineage>
</organism>
<dbReference type="Proteomes" id="UP000647241">
    <property type="component" value="Unassembled WGS sequence"/>
</dbReference>
<evidence type="ECO:0000256" key="6">
    <source>
        <dbReference type="ARBA" id="ARBA00023136"/>
    </source>
</evidence>
<keyword evidence="5 8" id="KW-0732">Signal</keyword>
<dbReference type="Pfam" id="PF13620">
    <property type="entry name" value="CarboxypepD_reg"/>
    <property type="match status" value="1"/>
</dbReference>
<feature type="chain" id="PRO_5036884250" description="TonB-dependent transporter Oar-like beta-barrel domain-containing protein" evidence="8">
    <location>
        <begin position="26"/>
        <end position="1194"/>
    </location>
</feature>
<evidence type="ECO:0000256" key="8">
    <source>
        <dbReference type="SAM" id="SignalP"/>
    </source>
</evidence>
<dbReference type="GO" id="GO:0044718">
    <property type="term" value="P:siderophore transmembrane transport"/>
    <property type="evidence" value="ECO:0007669"/>
    <property type="project" value="TreeGrafter"/>
</dbReference>
<keyword evidence="6" id="KW-0472">Membrane</keyword>
<dbReference type="Gene3D" id="2.60.40.1120">
    <property type="entry name" value="Carboxypeptidase-like, regulatory domain"/>
    <property type="match status" value="1"/>
</dbReference>
<keyword evidence="4" id="KW-0812">Transmembrane</keyword>
<feature type="domain" description="TonB-dependent transporter Oar-like beta-barrel" evidence="9">
    <location>
        <begin position="258"/>
        <end position="1187"/>
    </location>
</feature>
<protein>
    <recommendedName>
        <fullName evidence="9">TonB-dependent transporter Oar-like beta-barrel domain-containing protein</fullName>
    </recommendedName>
</protein>
<dbReference type="PANTHER" id="PTHR30069">
    <property type="entry name" value="TONB-DEPENDENT OUTER MEMBRANE RECEPTOR"/>
    <property type="match status" value="1"/>
</dbReference>
<dbReference type="InterPro" id="IPR057601">
    <property type="entry name" value="Oar-like_b-barrel"/>
</dbReference>
<dbReference type="SUPFAM" id="SSF49464">
    <property type="entry name" value="Carboxypeptidase regulatory domain-like"/>
    <property type="match status" value="1"/>
</dbReference>
<evidence type="ECO:0000313" key="11">
    <source>
        <dbReference type="Proteomes" id="UP000647241"/>
    </source>
</evidence>
<evidence type="ECO:0000256" key="7">
    <source>
        <dbReference type="ARBA" id="ARBA00023237"/>
    </source>
</evidence>
<reference evidence="10" key="2">
    <citation type="submission" date="2020-09" db="EMBL/GenBank/DDBJ databases">
        <authorList>
            <person name="Sun Q."/>
            <person name="Zhou Y."/>
        </authorList>
    </citation>
    <scope>NUCLEOTIDE SEQUENCE</scope>
    <source>
        <strain evidence="10">CGMCC 1.12997</strain>
    </source>
</reference>
<dbReference type="RefSeq" id="WP_188553837.1">
    <property type="nucleotide sequence ID" value="NZ_BMGT01000002.1"/>
</dbReference>